<dbReference type="OrthoDB" id="6932368at2759"/>
<accession>A0A4C1TAQ5</accession>
<dbReference type="PANTHER" id="PTHR24559">
    <property type="entry name" value="TRANSPOSON TY3-I GAG-POL POLYPROTEIN"/>
    <property type="match status" value="1"/>
</dbReference>
<organism evidence="2 3">
    <name type="scientific">Eumeta variegata</name>
    <name type="common">Bagworm moth</name>
    <name type="synonym">Eumeta japonica</name>
    <dbReference type="NCBI Taxonomy" id="151549"/>
    <lineage>
        <taxon>Eukaryota</taxon>
        <taxon>Metazoa</taxon>
        <taxon>Ecdysozoa</taxon>
        <taxon>Arthropoda</taxon>
        <taxon>Hexapoda</taxon>
        <taxon>Insecta</taxon>
        <taxon>Pterygota</taxon>
        <taxon>Neoptera</taxon>
        <taxon>Endopterygota</taxon>
        <taxon>Lepidoptera</taxon>
        <taxon>Glossata</taxon>
        <taxon>Ditrysia</taxon>
        <taxon>Tineoidea</taxon>
        <taxon>Psychidae</taxon>
        <taxon>Oiketicinae</taxon>
        <taxon>Eumeta</taxon>
    </lineage>
</organism>
<dbReference type="Proteomes" id="UP000299102">
    <property type="component" value="Unassembled WGS sequence"/>
</dbReference>
<keyword evidence="3" id="KW-1185">Reference proteome</keyword>
<dbReference type="GO" id="GO:0071897">
    <property type="term" value="P:DNA biosynthetic process"/>
    <property type="evidence" value="ECO:0007669"/>
    <property type="project" value="UniProtKB-ARBA"/>
</dbReference>
<dbReference type="InterPro" id="IPR000477">
    <property type="entry name" value="RT_dom"/>
</dbReference>
<proteinExistence type="predicted"/>
<dbReference type="SUPFAM" id="SSF56672">
    <property type="entry name" value="DNA/RNA polymerases"/>
    <property type="match status" value="1"/>
</dbReference>
<dbReference type="InterPro" id="IPR043128">
    <property type="entry name" value="Rev_trsase/Diguanyl_cyclase"/>
</dbReference>
<evidence type="ECO:0000259" key="1">
    <source>
        <dbReference type="Pfam" id="PF00078"/>
    </source>
</evidence>
<feature type="domain" description="Reverse transcriptase" evidence="1">
    <location>
        <begin position="21"/>
        <end position="85"/>
    </location>
</feature>
<dbReference type="STRING" id="151549.A0A4C1TAQ5"/>
<sequence>MLKMVLPDLPKAAGRHLHLAPKKESGWRPCGDYRMLNARTIPDRYPIRHIQDFSHNITGSKVFSTIDLVKAYNQIPVNGEDIPKNRHYDSVWFI</sequence>
<dbReference type="InterPro" id="IPR053134">
    <property type="entry name" value="RNA-dir_DNA_polymerase"/>
</dbReference>
<evidence type="ECO:0000313" key="3">
    <source>
        <dbReference type="Proteomes" id="UP000299102"/>
    </source>
</evidence>
<name>A0A4C1TAQ5_EUMVA</name>
<dbReference type="Gene3D" id="3.30.70.270">
    <property type="match status" value="1"/>
</dbReference>
<evidence type="ECO:0000313" key="2">
    <source>
        <dbReference type="EMBL" id="GBP11542.1"/>
    </source>
</evidence>
<gene>
    <name evidence="2" type="ORF">EVAR_70416_1</name>
</gene>
<protein>
    <recommendedName>
        <fullName evidence="1">Reverse transcriptase domain-containing protein</fullName>
    </recommendedName>
</protein>
<comment type="caution">
    <text evidence="2">The sequence shown here is derived from an EMBL/GenBank/DDBJ whole genome shotgun (WGS) entry which is preliminary data.</text>
</comment>
<dbReference type="AlphaFoldDB" id="A0A4C1TAQ5"/>
<dbReference type="Gene3D" id="3.10.10.10">
    <property type="entry name" value="HIV Type 1 Reverse Transcriptase, subunit A, domain 1"/>
    <property type="match status" value="1"/>
</dbReference>
<dbReference type="Pfam" id="PF00078">
    <property type="entry name" value="RVT_1"/>
    <property type="match status" value="1"/>
</dbReference>
<dbReference type="InterPro" id="IPR043502">
    <property type="entry name" value="DNA/RNA_pol_sf"/>
</dbReference>
<dbReference type="EMBL" id="BGZK01004909">
    <property type="protein sequence ID" value="GBP11542.1"/>
    <property type="molecule type" value="Genomic_DNA"/>
</dbReference>
<reference evidence="2 3" key="1">
    <citation type="journal article" date="2019" name="Commun. Biol.">
        <title>The bagworm genome reveals a unique fibroin gene that provides high tensile strength.</title>
        <authorList>
            <person name="Kono N."/>
            <person name="Nakamura H."/>
            <person name="Ohtoshi R."/>
            <person name="Tomita M."/>
            <person name="Numata K."/>
            <person name="Arakawa K."/>
        </authorList>
    </citation>
    <scope>NUCLEOTIDE SEQUENCE [LARGE SCALE GENOMIC DNA]</scope>
</reference>
<dbReference type="PANTHER" id="PTHR24559:SF444">
    <property type="entry name" value="REVERSE TRANSCRIPTASE DOMAIN-CONTAINING PROTEIN"/>
    <property type="match status" value="1"/>
</dbReference>